<dbReference type="InterPro" id="IPR054765">
    <property type="entry name" value="SLBB_dom"/>
</dbReference>
<evidence type="ECO:0000256" key="2">
    <source>
        <dbReference type="ARBA" id="ARBA00009450"/>
    </source>
</evidence>
<feature type="domain" description="SLBB" evidence="18">
    <location>
        <begin position="127"/>
        <end position="206"/>
    </location>
</feature>
<gene>
    <name evidence="19" type="ORF">FPZ42_08175</name>
</gene>
<keyword evidence="6 15" id="KW-0812">Transmembrane</keyword>
<keyword evidence="3" id="KW-0813">Transport</keyword>
<keyword evidence="13" id="KW-0998">Cell outer membrane</keyword>
<dbReference type="Proteomes" id="UP000318010">
    <property type="component" value="Unassembled WGS sequence"/>
</dbReference>
<keyword evidence="11 15" id="KW-0472">Membrane</keyword>
<dbReference type="GO" id="GO:0046930">
    <property type="term" value="C:pore complex"/>
    <property type="evidence" value="ECO:0007669"/>
    <property type="project" value="UniProtKB-KW"/>
</dbReference>
<keyword evidence="5" id="KW-0762">Sugar transport</keyword>
<keyword evidence="20" id="KW-1185">Reference proteome</keyword>
<dbReference type="AlphaFoldDB" id="A0A563U6M3"/>
<evidence type="ECO:0000256" key="10">
    <source>
        <dbReference type="ARBA" id="ARBA00023114"/>
    </source>
</evidence>
<dbReference type="Pfam" id="PF22461">
    <property type="entry name" value="SLBB_2"/>
    <property type="match status" value="1"/>
</dbReference>
<evidence type="ECO:0000256" key="5">
    <source>
        <dbReference type="ARBA" id="ARBA00022597"/>
    </source>
</evidence>
<evidence type="ECO:0000313" key="20">
    <source>
        <dbReference type="Proteomes" id="UP000318010"/>
    </source>
</evidence>
<dbReference type="Gene3D" id="3.30.1950.10">
    <property type="entry name" value="wza like domain"/>
    <property type="match status" value="1"/>
</dbReference>
<dbReference type="GO" id="GO:0009279">
    <property type="term" value="C:cell outer membrane"/>
    <property type="evidence" value="ECO:0007669"/>
    <property type="project" value="UniProtKB-SubCell"/>
</dbReference>
<feature type="domain" description="Polysaccharide export protein N-terminal" evidence="17">
    <location>
        <begin position="46"/>
        <end position="123"/>
    </location>
</feature>
<keyword evidence="8" id="KW-0625">Polysaccharide transport</keyword>
<evidence type="ECO:0000256" key="13">
    <source>
        <dbReference type="ARBA" id="ARBA00023237"/>
    </source>
</evidence>
<evidence type="ECO:0000313" key="19">
    <source>
        <dbReference type="EMBL" id="TWR27001.1"/>
    </source>
</evidence>
<dbReference type="GO" id="GO:0006811">
    <property type="term" value="P:monoatomic ion transport"/>
    <property type="evidence" value="ECO:0007669"/>
    <property type="project" value="UniProtKB-KW"/>
</dbReference>
<proteinExistence type="inferred from homology"/>
<evidence type="ECO:0000259" key="18">
    <source>
        <dbReference type="Pfam" id="PF22461"/>
    </source>
</evidence>
<name>A0A563U6M3_9SPHI</name>
<sequence>MKKSLFFQAIAVMVWLSSCSSYKNVPYFQDVKRSPSPQEEITNYSPLIIQPQDILSVNVTSANASAWQDSTGKAEYQVSQRGTIQLPLLGEVLVAGSTADDLQTKLKTSLSKYLRNPTVNVKITNFKISVLGDVLRPDVFKIANSKVSVLDALSLAGDLNITALRTNVLLIREVEGKRSYINIDLTKTSTLRADSYYLRNNDILYVQPDKTKFAEVDRGYRTLSLLLSGLSIVAIVLANVLRN</sequence>
<evidence type="ECO:0000256" key="3">
    <source>
        <dbReference type="ARBA" id="ARBA00022448"/>
    </source>
</evidence>
<keyword evidence="10" id="KW-0626">Porin</keyword>
<dbReference type="InterPro" id="IPR003715">
    <property type="entry name" value="Poly_export_N"/>
</dbReference>
<dbReference type="Pfam" id="PF02563">
    <property type="entry name" value="Poly_export"/>
    <property type="match status" value="1"/>
</dbReference>
<keyword evidence="7 16" id="KW-0732">Signal</keyword>
<evidence type="ECO:0000259" key="17">
    <source>
        <dbReference type="Pfam" id="PF02563"/>
    </source>
</evidence>
<keyword evidence="12" id="KW-0564">Palmitate</keyword>
<dbReference type="PANTHER" id="PTHR33619">
    <property type="entry name" value="POLYSACCHARIDE EXPORT PROTEIN GFCE-RELATED"/>
    <property type="match status" value="1"/>
</dbReference>
<dbReference type="PANTHER" id="PTHR33619:SF3">
    <property type="entry name" value="POLYSACCHARIDE EXPORT PROTEIN GFCE-RELATED"/>
    <property type="match status" value="1"/>
</dbReference>
<comment type="similarity">
    <text evidence="2">Belongs to the BexD/CtrA/VexA family.</text>
</comment>
<evidence type="ECO:0000256" key="9">
    <source>
        <dbReference type="ARBA" id="ARBA00023065"/>
    </source>
</evidence>
<evidence type="ECO:0000256" key="6">
    <source>
        <dbReference type="ARBA" id="ARBA00022692"/>
    </source>
</evidence>
<protein>
    <submittedName>
        <fullName evidence="19">Polysaccharide export protein</fullName>
    </submittedName>
</protein>
<dbReference type="OrthoDB" id="662756at2"/>
<keyword evidence="14" id="KW-0449">Lipoprotein</keyword>
<feature type="chain" id="PRO_5021891492" evidence="16">
    <location>
        <begin position="24"/>
        <end position="243"/>
    </location>
</feature>
<keyword evidence="4" id="KW-1134">Transmembrane beta strand</keyword>
<evidence type="ECO:0000256" key="15">
    <source>
        <dbReference type="SAM" id="Phobius"/>
    </source>
</evidence>
<evidence type="ECO:0000256" key="8">
    <source>
        <dbReference type="ARBA" id="ARBA00023047"/>
    </source>
</evidence>
<evidence type="ECO:0000256" key="1">
    <source>
        <dbReference type="ARBA" id="ARBA00004571"/>
    </source>
</evidence>
<evidence type="ECO:0000256" key="16">
    <source>
        <dbReference type="SAM" id="SignalP"/>
    </source>
</evidence>
<comment type="subcellular location">
    <subcellularLocation>
        <location evidence="1">Cell outer membrane</location>
        <topology evidence="1">Multi-pass membrane protein</topology>
    </subcellularLocation>
</comment>
<dbReference type="EMBL" id="VOEI01000002">
    <property type="protein sequence ID" value="TWR27001.1"/>
    <property type="molecule type" value="Genomic_DNA"/>
</dbReference>
<dbReference type="GO" id="GO:0015288">
    <property type="term" value="F:porin activity"/>
    <property type="evidence" value="ECO:0007669"/>
    <property type="project" value="UniProtKB-KW"/>
</dbReference>
<keyword evidence="9" id="KW-0406">Ion transport</keyword>
<evidence type="ECO:0000256" key="12">
    <source>
        <dbReference type="ARBA" id="ARBA00023139"/>
    </source>
</evidence>
<keyword evidence="15" id="KW-1133">Transmembrane helix</keyword>
<dbReference type="GO" id="GO:0015159">
    <property type="term" value="F:polysaccharide transmembrane transporter activity"/>
    <property type="evidence" value="ECO:0007669"/>
    <property type="project" value="InterPro"/>
</dbReference>
<feature type="signal peptide" evidence="16">
    <location>
        <begin position="1"/>
        <end position="23"/>
    </location>
</feature>
<accession>A0A563U6M3</accession>
<evidence type="ECO:0000256" key="11">
    <source>
        <dbReference type="ARBA" id="ARBA00023136"/>
    </source>
</evidence>
<dbReference type="InterPro" id="IPR049712">
    <property type="entry name" value="Poly_export"/>
</dbReference>
<dbReference type="PROSITE" id="PS51257">
    <property type="entry name" value="PROKAR_LIPOPROTEIN"/>
    <property type="match status" value="1"/>
</dbReference>
<comment type="caution">
    <text evidence="19">The sequence shown here is derived from an EMBL/GenBank/DDBJ whole genome shotgun (WGS) entry which is preliminary data.</text>
</comment>
<reference evidence="19 20" key="1">
    <citation type="submission" date="2019-07" db="EMBL/GenBank/DDBJ databases">
        <authorList>
            <person name="Kim J."/>
        </authorList>
    </citation>
    <scope>NUCLEOTIDE SEQUENCE [LARGE SCALE GENOMIC DNA]</scope>
    <source>
        <strain evidence="19 20">MJ1a</strain>
    </source>
</reference>
<evidence type="ECO:0000256" key="14">
    <source>
        <dbReference type="ARBA" id="ARBA00023288"/>
    </source>
</evidence>
<feature type="transmembrane region" description="Helical" evidence="15">
    <location>
        <begin position="223"/>
        <end position="241"/>
    </location>
</feature>
<evidence type="ECO:0000256" key="4">
    <source>
        <dbReference type="ARBA" id="ARBA00022452"/>
    </source>
</evidence>
<evidence type="ECO:0000256" key="7">
    <source>
        <dbReference type="ARBA" id="ARBA00022729"/>
    </source>
</evidence>
<organism evidence="19 20">
    <name type="scientific">Mucilaginibacter achroorhodeus</name>
    <dbReference type="NCBI Taxonomy" id="2599294"/>
    <lineage>
        <taxon>Bacteria</taxon>
        <taxon>Pseudomonadati</taxon>
        <taxon>Bacteroidota</taxon>
        <taxon>Sphingobacteriia</taxon>
        <taxon>Sphingobacteriales</taxon>
        <taxon>Sphingobacteriaceae</taxon>
        <taxon>Mucilaginibacter</taxon>
    </lineage>
</organism>
<dbReference type="RefSeq" id="WP_146270197.1">
    <property type="nucleotide sequence ID" value="NZ_VOEI01000002.1"/>
</dbReference>